<evidence type="ECO:0000259" key="1">
    <source>
        <dbReference type="Pfam" id="PF06527"/>
    </source>
</evidence>
<evidence type="ECO:0000313" key="3">
    <source>
        <dbReference type="Proteomes" id="UP000295238"/>
    </source>
</evidence>
<dbReference type="OrthoDB" id="7595282at2"/>
<dbReference type="Pfam" id="PF06527">
    <property type="entry name" value="TniQ"/>
    <property type="match status" value="1"/>
</dbReference>
<organism evidence="2 3">
    <name type="scientific">Rhizobium deserti</name>
    <dbReference type="NCBI Taxonomy" id="2547961"/>
    <lineage>
        <taxon>Bacteria</taxon>
        <taxon>Pseudomonadati</taxon>
        <taxon>Pseudomonadota</taxon>
        <taxon>Alphaproteobacteria</taxon>
        <taxon>Hyphomicrobiales</taxon>
        <taxon>Rhizobiaceae</taxon>
        <taxon>Rhizobium/Agrobacterium group</taxon>
        <taxon>Rhizobium</taxon>
    </lineage>
</organism>
<proteinExistence type="predicted"/>
<sequence length="610" mass="66994">MRLPNSVAFHRDETPLSLASRLAATNGFASLSMFLELLGVRASAIAQGEREAMDRLADLSGFDVADVGRYAMRPDGYRKAVMGGCKVLRTSDRVAPIHRFCPLCVSADLSNESGIPAARAYARYQWQTLEITVCEIHEVPLKPFSSAGHHEHDLARFAEAHASEILAMTADLRPQAPPPAERYVAGRLMGVQANTFLDRLEVYVVVEICEHLGAFMERHGFTGDHTAFEGGYAVACRGPAAIEEVILQAIKTAKPNNHTVQKFFGRIMVWLRSQRNNREMAAVIEMFQDIAARNLPLSESEIFITPVTKRHLHSISSASKEYGLGESVVRKIVTGAGLIDGLNAKSSRTWFSADAARPFLEATKPSLRDMDVGRVLGVPSHLAKALRTSGVIAETVATYATRGRSRVNPAALAEFVETIFRGIIEADRDHGLSNIVEATSNCFCGFDEMVCLVFQRELSSLRRQGDGRQLTDLLIDWREALQILYAVPGRENPLEIMERAVGLEQAADELKTTPLTVRALFKCGMLSGVELNDVVAKTKPLFVDKTSLAEFDRDFISLDALATLLGSHPPNVEALMAKRGILPVNEVSVFSEPFYSRADCADTSNQTQAF</sequence>
<comment type="caution">
    <text evidence="2">The sequence shown here is derived from an EMBL/GenBank/DDBJ whole genome shotgun (WGS) entry which is preliminary data.</text>
</comment>
<dbReference type="EMBL" id="SMTL01000007">
    <property type="protein sequence ID" value="TDK31292.1"/>
    <property type="molecule type" value="Genomic_DNA"/>
</dbReference>
<protein>
    <recommendedName>
        <fullName evidence="1">TniQ domain-containing protein</fullName>
    </recommendedName>
</protein>
<dbReference type="AlphaFoldDB" id="A0A4R5U9Y4"/>
<evidence type="ECO:0000313" key="2">
    <source>
        <dbReference type="EMBL" id="TDK31292.1"/>
    </source>
</evidence>
<keyword evidence="3" id="KW-1185">Reference proteome</keyword>
<feature type="domain" description="TniQ" evidence="1">
    <location>
        <begin position="7"/>
        <end position="141"/>
    </location>
</feature>
<dbReference type="RefSeq" id="WP_133318008.1">
    <property type="nucleotide sequence ID" value="NZ_SMTL01000007.1"/>
</dbReference>
<dbReference type="InterPro" id="IPR009492">
    <property type="entry name" value="TniQ"/>
</dbReference>
<reference evidence="2 3" key="1">
    <citation type="submission" date="2019-03" db="EMBL/GenBank/DDBJ databases">
        <title>Rhizobium sp. nov., an bacterium isolated from biocrust in Mu Us Desert.</title>
        <authorList>
            <person name="Lixiong L."/>
        </authorList>
    </citation>
    <scope>NUCLEOTIDE SEQUENCE [LARGE SCALE GENOMIC DNA]</scope>
    <source>
        <strain evidence="2 3">SPY-1</strain>
    </source>
</reference>
<accession>A0A4R5U9Y4</accession>
<dbReference type="Proteomes" id="UP000295238">
    <property type="component" value="Unassembled WGS sequence"/>
</dbReference>
<gene>
    <name evidence="2" type="ORF">E2F50_20335</name>
</gene>
<name>A0A4R5U9Y4_9HYPH</name>